<dbReference type="Proteomes" id="UP000230002">
    <property type="component" value="Unassembled WGS sequence"/>
</dbReference>
<reference evidence="1 2" key="1">
    <citation type="journal article" date="2015" name="Sci. Rep.">
        <title>Chromosome-level genome map provides insights into diverse defense mechanisms in the medicinal fungus Ganoderma sinense.</title>
        <authorList>
            <person name="Zhu Y."/>
            <person name="Xu J."/>
            <person name="Sun C."/>
            <person name="Zhou S."/>
            <person name="Xu H."/>
            <person name="Nelson D.R."/>
            <person name="Qian J."/>
            <person name="Song J."/>
            <person name="Luo H."/>
            <person name="Xiang L."/>
            <person name="Li Y."/>
            <person name="Xu Z."/>
            <person name="Ji A."/>
            <person name="Wang L."/>
            <person name="Lu S."/>
            <person name="Hayward A."/>
            <person name="Sun W."/>
            <person name="Li X."/>
            <person name="Schwartz D.C."/>
            <person name="Wang Y."/>
            <person name="Chen S."/>
        </authorList>
    </citation>
    <scope>NUCLEOTIDE SEQUENCE [LARGE SCALE GENOMIC DNA]</scope>
    <source>
        <strain evidence="1 2">ZZ0214-1</strain>
    </source>
</reference>
<protein>
    <submittedName>
        <fullName evidence="1">Uncharacterized protein</fullName>
    </submittedName>
</protein>
<dbReference type="EMBL" id="AYKW01000012">
    <property type="protein sequence ID" value="PIL31222.1"/>
    <property type="molecule type" value="Genomic_DNA"/>
</dbReference>
<name>A0A2G8SBV1_9APHY</name>
<dbReference type="SUPFAM" id="SSF52047">
    <property type="entry name" value="RNI-like"/>
    <property type="match status" value="1"/>
</dbReference>
<dbReference type="AlphaFoldDB" id="A0A2G8SBV1"/>
<gene>
    <name evidence="1" type="ORF">GSI_05920</name>
</gene>
<keyword evidence="2" id="KW-1185">Reference proteome</keyword>
<evidence type="ECO:0000313" key="1">
    <source>
        <dbReference type="EMBL" id="PIL31222.1"/>
    </source>
</evidence>
<evidence type="ECO:0000313" key="2">
    <source>
        <dbReference type="Proteomes" id="UP000230002"/>
    </source>
</evidence>
<organism evidence="1 2">
    <name type="scientific">Ganoderma sinense ZZ0214-1</name>
    <dbReference type="NCBI Taxonomy" id="1077348"/>
    <lineage>
        <taxon>Eukaryota</taxon>
        <taxon>Fungi</taxon>
        <taxon>Dikarya</taxon>
        <taxon>Basidiomycota</taxon>
        <taxon>Agaricomycotina</taxon>
        <taxon>Agaricomycetes</taxon>
        <taxon>Polyporales</taxon>
        <taxon>Polyporaceae</taxon>
        <taxon>Ganoderma</taxon>
    </lineage>
</organism>
<sequence>MKVSKSPEWLEFSLTRCAGAPATVSVHQPTRSDETFAILQRFASSIKEVHLRSDVRKVASLPGLSSLLATPMPTLELLYLDGPYDDRELIDVPITRDLVPRLKSLFLMKCIAPLDSTIYTSLRSLTLFKSPWTISYHDFLGLMRECQDLEFLSLHNGVLDPFTVQVGNVAVGHLPRTDSVVLPRLKTLKLSGHPDVLFHLLATIHAPQAAEVGLWTSFNDSAFRPQVITRLLAPNPERRYPFLSSPRTMSLTRWGAFHFQLSLRCGPQGSARFSIDHRCSQPELDAPDANLQDDLATVMQTFSLAAVDTLEVSGSVDQISPETWQSAFQAFPSLRTLTLQGHGTLDAVWAGLARATAASVERRGDGGPGALCCPLLSEVATDTDPDSRLKFSATQTLFEVVREALSARAEAGGARLEKLKLYLQHPEPRDLRVEASHRPEDAVLKEVSRLVGELDYREFQPL</sequence>
<comment type="caution">
    <text evidence="1">The sequence shown here is derived from an EMBL/GenBank/DDBJ whole genome shotgun (WGS) entry which is preliminary data.</text>
</comment>
<accession>A0A2G8SBV1</accession>
<proteinExistence type="predicted"/>
<dbReference type="OrthoDB" id="2752411at2759"/>
<dbReference type="STRING" id="1077348.A0A2G8SBV1"/>